<feature type="domain" description="CREG-like beta-barrel" evidence="2">
    <location>
        <begin position="39"/>
        <end position="172"/>
    </location>
</feature>
<dbReference type="OrthoDB" id="9776211at2"/>
<accession>A0A380MKQ7</accession>
<dbReference type="InterPro" id="IPR012349">
    <property type="entry name" value="Split_barrel_FMN-bd"/>
</dbReference>
<evidence type="ECO:0000313" key="4">
    <source>
        <dbReference type="Proteomes" id="UP000254601"/>
    </source>
</evidence>
<evidence type="ECO:0000259" key="1">
    <source>
        <dbReference type="Pfam" id="PF10615"/>
    </source>
</evidence>
<dbReference type="Gene3D" id="2.30.110.10">
    <property type="entry name" value="Electron Transport, Fmn-binding Protein, Chain A"/>
    <property type="match status" value="1"/>
</dbReference>
<dbReference type="AlphaFoldDB" id="A0A380MKQ7"/>
<keyword evidence="4" id="KW-1185">Reference proteome</keyword>
<dbReference type="SUPFAM" id="SSF50475">
    <property type="entry name" value="FMN-binding split barrel"/>
    <property type="match status" value="1"/>
</dbReference>
<name>A0A380MKQ7_9GAMM</name>
<dbReference type="InterPro" id="IPR055343">
    <property type="entry name" value="CREG_beta-barrel"/>
</dbReference>
<sequence length="259" mass="29834">MTKTFQPQPATPIKRPKEERYTTLHAMDDLRRQWYRHFDGNLCTICRDDHPLAGYPVGSVVPYILDDQSRPIILIAHIAEHTQNAIANPKASLFIRENKAFGDVQTQWRICAIGDLQPVPEEALPQLSERYFRHYPKARHYDTTHQFRFYRLTPKKFRIIMGFGDIRWIAADAPFANIAPFEQNIIDRMCAHMNNDHQDAMQTYLKQQGIPPTQTIEMTHITPYGATLKHGDGLHFIAFTEPSTTPEAVRKALVALAKE</sequence>
<evidence type="ECO:0000313" key="3">
    <source>
        <dbReference type="EMBL" id="SUO93225.1"/>
    </source>
</evidence>
<protein>
    <submittedName>
        <fullName evidence="3">Heme oxygenase, HugZ family</fullName>
    </submittedName>
</protein>
<dbReference type="Proteomes" id="UP000254601">
    <property type="component" value="Unassembled WGS sequence"/>
</dbReference>
<proteinExistence type="predicted"/>
<dbReference type="RefSeq" id="WP_084601531.1">
    <property type="nucleotide sequence ID" value="NZ_LWHB01000021.1"/>
</dbReference>
<dbReference type="EMBL" id="UHIC01000001">
    <property type="protein sequence ID" value="SUO93225.1"/>
    <property type="molecule type" value="Genomic_DNA"/>
</dbReference>
<organism evidence="3 4">
    <name type="scientific">Suttonella ornithocola</name>
    <dbReference type="NCBI Taxonomy" id="279832"/>
    <lineage>
        <taxon>Bacteria</taxon>
        <taxon>Pseudomonadati</taxon>
        <taxon>Pseudomonadota</taxon>
        <taxon>Gammaproteobacteria</taxon>
        <taxon>Cardiobacteriales</taxon>
        <taxon>Cardiobacteriaceae</taxon>
        <taxon>Suttonella</taxon>
    </lineage>
</organism>
<dbReference type="Pfam" id="PF10615">
    <property type="entry name" value="DUF2470"/>
    <property type="match status" value="1"/>
</dbReference>
<dbReference type="PANTHER" id="PTHR13343">
    <property type="entry name" value="CREG1 PROTEIN"/>
    <property type="match status" value="1"/>
</dbReference>
<dbReference type="Gene3D" id="3.20.180.10">
    <property type="entry name" value="PNP-oxidase-like"/>
    <property type="match status" value="1"/>
</dbReference>
<dbReference type="InterPro" id="IPR037119">
    <property type="entry name" value="Haem_oxidase_HugZ-like_sf"/>
</dbReference>
<dbReference type="InterPro" id="IPR019595">
    <property type="entry name" value="DUF2470"/>
</dbReference>
<dbReference type="GO" id="GO:0005737">
    <property type="term" value="C:cytoplasm"/>
    <property type="evidence" value="ECO:0007669"/>
    <property type="project" value="UniProtKB-ARBA"/>
</dbReference>
<dbReference type="PANTHER" id="PTHR13343:SF17">
    <property type="entry name" value="CELLULAR REPRESSOR OF E1A-STIMULATED GENES, ISOFORM A"/>
    <property type="match status" value="1"/>
</dbReference>
<dbReference type="Pfam" id="PF13883">
    <property type="entry name" value="CREG_beta-barrel"/>
    <property type="match status" value="1"/>
</dbReference>
<reference evidence="3 4" key="1">
    <citation type="submission" date="2018-06" db="EMBL/GenBank/DDBJ databases">
        <authorList>
            <consortium name="Pathogen Informatics"/>
            <person name="Doyle S."/>
        </authorList>
    </citation>
    <scope>NUCLEOTIDE SEQUENCE [LARGE SCALE GENOMIC DNA]</scope>
    <source>
        <strain evidence="3 4">NCTC13337</strain>
    </source>
</reference>
<evidence type="ECO:0000259" key="2">
    <source>
        <dbReference type="Pfam" id="PF13883"/>
    </source>
</evidence>
<gene>
    <name evidence="3" type="ORF">NCTC13337_00112</name>
</gene>
<feature type="domain" description="DUF2470" evidence="1">
    <location>
        <begin position="187"/>
        <end position="256"/>
    </location>
</feature>